<dbReference type="Pfam" id="PF07727">
    <property type="entry name" value="RVT_2"/>
    <property type="match status" value="1"/>
</dbReference>
<evidence type="ECO:0000313" key="2">
    <source>
        <dbReference type="EMBL" id="CAN71667.1"/>
    </source>
</evidence>
<organism evidence="2">
    <name type="scientific">Vitis vinifera</name>
    <name type="common">Grape</name>
    <dbReference type="NCBI Taxonomy" id="29760"/>
    <lineage>
        <taxon>Eukaryota</taxon>
        <taxon>Viridiplantae</taxon>
        <taxon>Streptophyta</taxon>
        <taxon>Embryophyta</taxon>
        <taxon>Tracheophyta</taxon>
        <taxon>Spermatophyta</taxon>
        <taxon>Magnoliopsida</taxon>
        <taxon>eudicotyledons</taxon>
        <taxon>Gunneridae</taxon>
        <taxon>Pentapetalae</taxon>
        <taxon>rosids</taxon>
        <taxon>Vitales</taxon>
        <taxon>Vitaceae</taxon>
        <taxon>Viteae</taxon>
        <taxon>Vitis</taxon>
    </lineage>
</organism>
<reference evidence="2" key="1">
    <citation type="journal article" date="2007" name="PLoS ONE">
        <title>The first genome sequence of an elite grapevine cultivar (Pinot noir Vitis vinifera L.): coping with a highly heterozygous genome.</title>
        <authorList>
            <person name="Velasco R."/>
            <person name="Zharkikh A."/>
            <person name="Troggio M."/>
            <person name="Cartwright D.A."/>
            <person name="Cestaro A."/>
            <person name="Pruss D."/>
            <person name="Pindo M."/>
            <person name="FitzGerald L.M."/>
            <person name="Vezzulli S."/>
            <person name="Reid J."/>
            <person name="Malacarne G."/>
            <person name="Iliev D."/>
            <person name="Coppola G."/>
            <person name="Wardell B."/>
            <person name="Micheletti D."/>
            <person name="Macalma T."/>
            <person name="Facci M."/>
            <person name="Mitchell J.T."/>
            <person name="Perazzolli M."/>
            <person name="Eldredge G."/>
            <person name="Gatto P."/>
            <person name="Oyzerski R."/>
            <person name="Moretto M."/>
            <person name="Gutin N."/>
            <person name="Stefanini M."/>
            <person name="Chen Y."/>
            <person name="Segala C."/>
            <person name="Davenport C."/>
            <person name="Dematte L."/>
            <person name="Mraz A."/>
            <person name="Battilana J."/>
            <person name="Stormo K."/>
            <person name="Costa F."/>
            <person name="Tao Q."/>
            <person name="Si-Ammour A."/>
            <person name="Harkins T."/>
            <person name="Lackey A."/>
            <person name="Perbost C."/>
            <person name="Taillon B."/>
            <person name="Stella A."/>
            <person name="Solovyev V."/>
            <person name="Fawcett J.A."/>
            <person name="Sterck L."/>
            <person name="Vandepoele K."/>
            <person name="Grando S.M."/>
            <person name="Toppo S."/>
            <person name="Moser C."/>
            <person name="Lanchbury J."/>
            <person name="Bogden R."/>
            <person name="Skolnick M."/>
            <person name="Sgaramella V."/>
            <person name="Bhatnagar S.K."/>
            <person name="Fontana P."/>
            <person name="Gutin A."/>
            <person name="Van de Peer Y."/>
            <person name="Salamini F."/>
            <person name="Viola R."/>
        </authorList>
    </citation>
    <scope>NUCLEOTIDE SEQUENCE</scope>
</reference>
<proteinExistence type="predicted"/>
<evidence type="ECO:0000259" key="1">
    <source>
        <dbReference type="Pfam" id="PF07727"/>
    </source>
</evidence>
<dbReference type="EMBL" id="AM436293">
    <property type="protein sequence ID" value="CAN71667.1"/>
    <property type="molecule type" value="Genomic_DNA"/>
</dbReference>
<sequence>MQEEMNSLQKNDTYELKKLPKERKALKNKWVFKLKKYNDKLLKHKARLVVKGFGQKQGQNVDMIRKLIGKLSKTFDMKDLGTEKHILGMKILREKKVDKL</sequence>
<gene>
    <name evidence="2" type="ORF">VITISV_018921</name>
</gene>
<accession>A5AUP4</accession>
<dbReference type="InterPro" id="IPR013103">
    <property type="entry name" value="RVT_2"/>
</dbReference>
<name>A5AUP4_VITVI</name>
<protein>
    <recommendedName>
        <fullName evidence="1">Reverse transcriptase Ty1/copia-type domain-containing protein</fullName>
    </recommendedName>
</protein>
<feature type="domain" description="Reverse transcriptase Ty1/copia-type" evidence="1">
    <location>
        <begin position="11"/>
        <end position="62"/>
    </location>
</feature>
<dbReference type="AlphaFoldDB" id="A5AUP4"/>